<dbReference type="EMBL" id="ML996081">
    <property type="protein sequence ID" value="KAF2157556.1"/>
    <property type="molecule type" value="Genomic_DNA"/>
</dbReference>
<dbReference type="InterPro" id="IPR014001">
    <property type="entry name" value="Helicase_ATP-bd"/>
</dbReference>
<proteinExistence type="inferred from homology"/>
<dbReference type="Gene3D" id="3.40.50.10810">
    <property type="entry name" value="Tandem AAA-ATPase domain"/>
    <property type="match status" value="1"/>
</dbReference>
<dbReference type="PANTHER" id="PTHR47161:SF1">
    <property type="entry name" value="LYMPHOID-SPECIFIC HELICASE"/>
    <property type="match status" value="1"/>
</dbReference>
<feature type="domain" description="Helicase ATP-binding" evidence="10">
    <location>
        <begin position="199"/>
        <end position="366"/>
    </location>
</feature>
<dbReference type="GO" id="GO:0004386">
    <property type="term" value="F:helicase activity"/>
    <property type="evidence" value="ECO:0007669"/>
    <property type="project" value="UniProtKB-KW"/>
</dbReference>
<keyword evidence="8" id="KW-0539">Nucleus</keyword>
<feature type="compositionally biased region" description="Polar residues" evidence="9">
    <location>
        <begin position="465"/>
        <end position="477"/>
    </location>
</feature>
<feature type="compositionally biased region" description="Basic and acidic residues" evidence="9">
    <location>
        <begin position="115"/>
        <end position="126"/>
    </location>
</feature>
<dbReference type="SMART" id="SM00487">
    <property type="entry name" value="DEXDc"/>
    <property type="match status" value="1"/>
</dbReference>
<sequence length="847" mass="96327">MAVLRQKQDQKREKQLEAERKKDLDGGKEVVDQKYKALEFLLSQSKLYSTIMLQQMQRQEEADTAKDEKDRKKAMKREEVAEKAAEASQRKATRAATATQNESRETNARRTRNRTGKERNGLKKSESSNAGKISDFFKKEELQAKAGGASVKQVLDEEAKDGVKAGDIGMQDLKSAKQPELVTGGLMRTYQLEGLDWLISLYENGLNGILADEMGLGKTIQTISFLAFLREKGVYGPFLIASPLSTTTNWVNEFKKWTPDIPVLLYHGSKQEREELRRKRLRNPGSKDFPVISTSYEICMNDRKFLAHYGWKFIIIDEGHRIKNLDCRLIRELQSYQSANRLLITGTPLQNNLTELWSLLHFLMPTIFDKLESFESWFDFSALKERNGYEQILSEERRRSLVSSLHAILKPFLLRRVKADVETSLPQKREYILYAPLTQSQRELYREILEGDSRAYLENKAFETLSGQSTPKGTRSQSLKRKALTRDATPNKSARASRDSTPVSVAGSARSVRSRKSTNYQELSDAKYFKQLESSPTATDDSDLDSHDIETREREATLALAKRQIASKKLQNPVLQLRLCCNSPHNFYYPFTAADESDVDESLITESGKMMLLDQLLPNLLEKGHKVLIFSQFKTQLDLIETYCTVLRDWATCRIDGSIPQSERQEQINAFNDPKSNMNVFLLSTRAGGQGINLAAADTVLLFDSDWNPQQDLQAQDRAHRIGQTRPVIVYRFATKGTVETMLLEKAEGKRRLEKLVIQKGRFRNSKTSNSNADDFRELQKLLGRDDGERMDIDETQLLSDADLAIITDRSDEAFERAEKGLEAGGDAFKAVETKRDGEGLLEGLQK</sequence>
<dbReference type="SMART" id="SM00490">
    <property type="entry name" value="HELICc"/>
    <property type="match status" value="1"/>
</dbReference>
<evidence type="ECO:0000313" key="13">
    <source>
        <dbReference type="Proteomes" id="UP000799439"/>
    </source>
</evidence>
<dbReference type="PROSITE" id="PS51194">
    <property type="entry name" value="HELICASE_CTER"/>
    <property type="match status" value="1"/>
</dbReference>
<dbReference type="GO" id="GO:0044027">
    <property type="term" value="P:negative regulation of gene expression via chromosomal CpG island methylation"/>
    <property type="evidence" value="ECO:0007669"/>
    <property type="project" value="TreeGrafter"/>
</dbReference>
<dbReference type="SUPFAM" id="SSF52540">
    <property type="entry name" value="P-loop containing nucleoside triphosphate hydrolases"/>
    <property type="match status" value="2"/>
</dbReference>
<dbReference type="Proteomes" id="UP000799439">
    <property type="component" value="Unassembled WGS sequence"/>
</dbReference>
<comment type="subcellular location">
    <subcellularLocation>
        <location evidence="1">Nucleus</location>
    </subcellularLocation>
</comment>
<keyword evidence="7" id="KW-0175">Coiled coil</keyword>
<comment type="similarity">
    <text evidence="2">Belongs to the SNF2/RAD54 helicase family.</text>
</comment>
<protein>
    <submittedName>
        <fullName evidence="12">SWI/SNF chromatin remodeling complex component</fullName>
    </submittedName>
</protein>
<evidence type="ECO:0000256" key="1">
    <source>
        <dbReference type="ARBA" id="ARBA00004123"/>
    </source>
</evidence>
<evidence type="ECO:0000256" key="2">
    <source>
        <dbReference type="ARBA" id="ARBA00007025"/>
    </source>
</evidence>
<dbReference type="Pfam" id="PF00176">
    <property type="entry name" value="SNF2-rel_dom"/>
    <property type="match status" value="1"/>
</dbReference>
<evidence type="ECO:0000256" key="7">
    <source>
        <dbReference type="ARBA" id="ARBA00023054"/>
    </source>
</evidence>
<dbReference type="AlphaFoldDB" id="A0A9P4MSI1"/>
<dbReference type="InterPro" id="IPR000330">
    <property type="entry name" value="SNF2_N"/>
</dbReference>
<dbReference type="Gene3D" id="3.40.50.300">
    <property type="entry name" value="P-loop containing nucleotide triphosphate hydrolases"/>
    <property type="match status" value="1"/>
</dbReference>
<feature type="domain" description="Helicase C-terminal" evidence="11">
    <location>
        <begin position="612"/>
        <end position="784"/>
    </location>
</feature>
<keyword evidence="4" id="KW-0378">Hydrolase</keyword>
<keyword evidence="5" id="KW-0347">Helicase</keyword>
<dbReference type="Pfam" id="PF00271">
    <property type="entry name" value="Helicase_C"/>
    <property type="match status" value="1"/>
</dbReference>
<dbReference type="GO" id="GO:0016787">
    <property type="term" value="F:hydrolase activity"/>
    <property type="evidence" value="ECO:0007669"/>
    <property type="project" value="UniProtKB-KW"/>
</dbReference>
<evidence type="ECO:0000256" key="3">
    <source>
        <dbReference type="ARBA" id="ARBA00022741"/>
    </source>
</evidence>
<feature type="compositionally biased region" description="Basic and acidic residues" evidence="9">
    <location>
        <begin position="58"/>
        <end position="89"/>
    </location>
</feature>
<dbReference type="OrthoDB" id="5857104at2759"/>
<evidence type="ECO:0000313" key="12">
    <source>
        <dbReference type="EMBL" id="KAF2157556.1"/>
    </source>
</evidence>
<dbReference type="GO" id="GO:0005721">
    <property type="term" value="C:pericentric heterochromatin"/>
    <property type="evidence" value="ECO:0007669"/>
    <property type="project" value="TreeGrafter"/>
</dbReference>
<evidence type="ECO:0000259" key="10">
    <source>
        <dbReference type="PROSITE" id="PS51192"/>
    </source>
</evidence>
<name>A0A9P4MSI1_9PEZI</name>
<dbReference type="PROSITE" id="PS51192">
    <property type="entry name" value="HELICASE_ATP_BIND_1"/>
    <property type="match status" value="1"/>
</dbReference>
<dbReference type="FunFam" id="3.40.50.10810:FF:000015">
    <property type="entry name" value="lymphoid-specific helicase isoform X1"/>
    <property type="match status" value="1"/>
</dbReference>
<evidence type="ECO:0000256" key="9">
    <source>
        <dbReference type="SAM" id="MobiDB-lite"/>
    </source>
</evidence>
<evidence type="ECO:0000256" key="6">
    <source>
        <dbReference type="ARBA" id="ARBA00022840"/>
    </source>
</evidence>
<evidence type="ECO:0000256" key="5">
    <source>
        <dbReference type="ARBA" id="ARBA00022806"/>
    </source>
</evidence>
<evidence type="ECO:0000256" key="4">
    <source>
        <dbReference type="ARBA" id="ARBA00022801"/>
    </source>
</evidence>
<feature type="region of interest" description="Disordered" evidence="9">
    <location>
        <begin position="465"/>
        <end position="519"/>
    </location>
</feature>
<keyword evidence="3" id="KW-0547">Nucleotide-binding</keyword>
<gene>
    <name evidence="12" type="ORF">K461DRAFT_218586</name>
</gene>
<feature type="compositionally biased region" description="Polar residues" evidence="9">
    <location>
        <begin position="488"/>
        <end position="502"/>
    </location>
</feature>
<dbReference type="CDD" id="cd18009">
    <property type="entry name" value="DEXHc_HELLS_SMARCA6"/>
    <property type="match status" value="1"/>
</dbReference>
<keyword evidence="13" id="KW-1185">Reference proteome</keyword>
<reference evidence="12" key="1">
    <citation type="journal article" date="2020" name="Stud. Mycol.">
        <title>101 Dothideomycetes genomes: a test case for predicting lifestyles and emergence of pathogens.</title>
        <authorList>
            <person name="Haridas S."/>
            <person name="Albert R."/>
            <person name="Binder M."/>
            <person name="Bloem J."/>
            <person name="Labutti K."/>
            <person name="Salamov A."/>
            <person name="Andreopoulos B."/>
            <person name="Baker S."/>
            <person name="Barry K."/>
            <person name="Bills G."/>
            <person name="Bluhm B."/>
            <person name="Cannon C."/>
            <person name="Castanera R."/>
            <person name="Culley D."/>
            <person name="Daum C."/>
            <person name="Ezra D."/>
            <person name="Gonzalez J."/>
            <person name="Henrissat B."/>
            <person name="Kuo A."/>
            <person name="Liang C."/>
            <person name="Lipzen A."/>
            <person name="Lutzoni F."/>
            <person name="Magnuson J."/>
            <person name="Mondo S."/>
            <person name="Nolan M."/>
            <person name="Ohm R."/>
            <person name="Pangilinan J."/>
            <person name="Park H.-J."/>
            <person name="Ramirez L."/>
            <person name="Alfaro M."/>
            <person name="Sun H."/>
            <person name="Tritt A."/>
            <person name="Yoshinaga Y."/>
            <person name="Zwiers L.-H."/>
            <person name="Turgeon B."/>
            <person name="Goodwin S."/>
            <person name="Spatafora J."/>
            <person name="Crous P."/>
            <person name="Grigoriev I."/>
        </authorList>
    </citation>
    <scope>NUCLEOTIDE SEQUENCE</scope>
    <source>
        <strain evidence="12">CBS 260.36</strain>
    </source>
</reference>
<evidence type="ECO:0000256" key="8">
    <source>
        <dbReference type="ARBA" id="ARBA00023242"/>
    </source>
</evidence>
<dbReference type="InterPro" id="IPR027417">
    <property type="entry name" value="P-loop_NTPase"/>
</dbReference>
<dbReference type="GO" id="GO:0031508">
    <property type="term" value="P:pericentric heterochromatin formation"/>
    <property type="evidence" value="ECO:0007669"/>
    <property type="project" value="TreeGrafter"/>
</dbReference>
<dbReference type="InterPro" id="IPR001650">
    <property type="entry name" value="Helicase_C-like"/>
</dbReference>
<dbReference type="PANTHER" id="PTHR47161">
    <property type="entry name" value="LYMPHOID-SPECIFIC HELICASE"/>
    <property type="match status" value="1"/>
</dbReference>
<accession>A0A9P4MSI1</accession>
<dbReference type="GO" id="GO:0005524">
    <property type="term" value="F:ATP binding"/>
    <property type="evidence" value="ECO:0007669"/>
    <property type="project" value="UniProtKB-KW"/>
</dbReference>
<keyword evidence="6" id="KW-0067">ATP-binding</keyword>
<dbReference type="GO" id="GO:0006346">
    <property type="term" value="P:DNA methylation-dependent constitutive heterochromatin formation"/>
    <property type="evidence" value="ECO:0007669"/>
    <property type="project" value="TreeGrafter"/>
</dbReference>
<feature type="region of interest" description="Disordered" evidence="9">
    <location>
        <begin position="1"/>
        <end position="29"/>
    </location>
</feature>
<dbReference type="CDD" id="cd18793">
    <property type="entry name" value="SF2_C_SNF"/>
    <property type="match status" value="1"/>
</dbReference>
<dbReference type="InterPro" id="IPR038718">
    <property type="entry name" value="SNF2-like_sf"/>
</dbReference>
<feature type="region of interest" description="Disordered" evidence="9">
    <location>
        <begin position="56"/>
        <end position="129"/>
    </location>
</feature>
<comment type="caution">
    <text evidence="12">The sequence shown here is derived from an EMBL/GenBank/DDBJ whole genome shotgun (WGS) entry which is preliminary data.</text>
</comment>
<dbReference type="InterPro" id="IPR049730">
    <property type="entry name" value="SNF2/RAD54-like_C"/>
</dbReference>
<dbReference type="GO" id="GO:0005634">
    <property type="term" value="C:nucleus"/>
    <property type="evidence" value="ECO:0007669"/>
    <property type="project" value="UniProtKB-SubCell"/>
</dbReference>
<dbReference type="GO" id="GO:0003682">
    <property type="term" value="F:chromatin binding"/>
    <property type="evidence" value="ECO:0007669"/>
    <property type="project" value="TreeGrafter"/>
</dbReference>
<organism evidence="12 13">
    <name type="scientific">Myriangium duriaei CBS 260.36</name>
    <dbReference type="NCBI Taxonomy" id="1168546"/>
    <lineage>
        <taxon>Eukaryota</taxon>
        <taxon>Fungi</taxon>
        <taxon>Dikarya</taxon>
        <taxon>Ascomycota</taxon>
        <taxon>Pezizomycotina</taxon>
        <taxon>Dothideomycetes</taxon>
        <taxon>Dothideomycetidae</taxon>
        <taxon>Myriangiales</taxon>
        <taxon>Myriangiaceae</taxon>
        <taxon>Myriangium</taxon>
    </lineage>
</organism>
<dbReference type="InterPro" id="IPR044753">
    <property type="entry name" value="HELLS_N"/>
</dbReference>
<evidence type="ECO:0000259" key="11">
    <source>
        <dbReference type="PROSITE" id="PS51194"/>
    </source>
</evidence>